<reference evidence="1 2" key="1">
    <citation type="submission" date="2016-07" db="EMBL/GenBank/DDBJ databases">
        <title>Pervasive Adenine N6-methylation of Active Genes in Fungi.</title>
        <authorList>
            <consortium name="DOE Joint Genome Institute"/>
            <person name="Mondo S.J."/>
            <person name="Dannebaum R.O."/>
            <person name="Kuo R.C."/>
            <person name="Labutti K."/>
            <person name="Haridas S."/>
            <person name="Kuo A."/>
            <person name="Salamov A."/>
            <person name="Ahrendt S.R."/>
            <person name="Lipzen A."/>
            <person name="Sullivan W."/>
            <person name="Andreopoulos W.B."/>
            <person name="Clum A."/>
            <person name="Lindquist E."/>
            <person name="Daum C."/>
            <person name="Ramamoorthy G.K."/>
            <person name="Gryganskyi A."/>
            <person name="Culley D."/>
            <person name="Magnuson J.K."/>
            <person name="James T.Y."/>
            <person name="O'Malley M.A."/>
            <person name="Stajich J.E."/>
            <person name="Spatafora J.W."/>
            <person name="Visel A."/>
            <person name="Grigoriev I.V."/>
        </authorList>
    </citation>
    <scope>NUCLEOTIDE SEQUENCE [LARGE SCALE GENOMIC DNA]</scope>
    <source>
        <strain evidence="1 2">CBS 129021</strain>
    </source>
</reference>
<dbReference type="Gene3D" id="3.40.50.1220">
    <property type="entry name" value="TPP-binding domain"/>
    <property type="match status" value="1"/>
</dbReference>
<sequence>MHAGLKPELELQVVADAVKRSKSIVILTGAGISTNAGIPAVVKDVQLRVNISSTYEHF</sequence>
<organism evidence="1 2">
    <name type="scientific">Pseudomassariella vexata</name>
    <dbReference type="NCBI Taxonomy" id="1141098"/>
    <lineage>
        <taxon>Eukaryota</taxon>
        <taxon>Fungi</taxon>
        <taxon>Dikarya</taxon>
        <taxon>Ascomycota</taxon>
        <taxon>Pezizomycotina</taxon>
        <taxon>Sordariomycetes</taxon>
        <taxon>Xylariomycetidae</taxon>
        <taxon>Amphisphaeriales</taxon>
        <taxon>Pseudomassariaceae</taxon>
        <taxon>Pseudomassariella</taxon>
    </lineage>
</organism>
<evidence type="ECO:0000313" key="2">
    <source>
        <dbReference type="Proteomes" id="UP000193689"/>
    </source>
</evidence>
<dbReference type="RefSeq" id="XP_040717104.1">
    <property type="nucleotide sequence ID" value="XM_040859962.1"/>
</dbReference>
<dbReference type="InParanoid" id="A0A1Y2E3L1"/>
<proteinExistence type="predicted"/>
<dbReference type="SUPFAM" id="SSF52467">
    <property type="entry name" value="DHS-like NAD/FAD-binding domain"/>
    <property type="match status" value="1"/>
</dbReference>
<comment type="caution">
    <text evidence="1">The sequence shown here is derived from an EMBL/GenBank/DDBJ whole genome shotgun (WGS) entry which is preliminary data.</text>
</comment>
<keyword evidence="2" id="KW-1185">Reference proteome</keyword>
<dbReference type="InterPro" id="IPR029035">
    <property type="entry name" value="DHS-like_NAD/FAD-binding_dom"/>
</dbReference>
<dbReference type="GeneID" id="63776174"/>
<gene>
    <name evidence="1" type="ORF">BCR38DRAFT_429343</name>
</gene>
<protein>
    <submittedName>
        <fullName evidence="1">Uncharacterized protein</fullName>
    </submittedName>
</protein>
<dbReference type="AlphaFoldDB" id="A0A1Y2E3L1"/>
<accession>A0A1Y2E3L1</accession>
<dbReference type="EMBL" id="MCFJ01000005">
    <property type="protein sequence ID" value="ORY66140.1"/>
    <property type="molecule type" value="Genomic_DNA"/>
</dbReference>
<dbReference type="OrthoDB" id="2919105at2759"/>
<name>A0A1Y2E3L1_9PEZI</name>
<dbReference type="Proteomes" id="UP000193689">
    <property type="component" value="Unassembled WGS sequence"/>
</dbReference>
<evidence type="ECO:0000313" key="1">
    <source>
        <dbReference type="EMBL" id="ORY66140.1"/>
    </source>
</evidence>